<dbReference type="InterPro" id="IPR027417">
    <property type="entry name" value="P-loop_NTPase"/>
</dbReference>
<gene>
    <name evidence="7" type="ORF">ACFQKB_29595</name>
</gene>
<proteinExistence type="predicted"/>
<accession>A0ABW2CSI4</accession>
<name>A0ABW2CSI4_9ACTN</name>
<dbReference type="RefSeq" id="WP_160823230.1">
    <property type="nucleotide sequence ID" value="NZ_JBHSXE010000001.1"/>
</dbReference>
<sequence>MANRNPVPPNDAVVFDGVTKSYGPVRAVNGLDLRLARGRTVALLGPNGAGKSTTIGMLLGLVEADSGSVTVFGGAPERAVRDGRIGAMPQSGRLIPGVTVRELVGFVRRSYAAKRGNQPSQATAVPSLDDLLETARITELAGRRANGLSGGQAQRVRFALAVAGAPELIVLDEPTTGLDIESRRGLWTSIRAYAEGGSTVLFSTHYLDEADDYADRIVVVDRGRVIADGTSEQIKQRVPGRTVSFDLDAPAAVTFDSLGGLPGVASTEVRGTRARLHTTDSDATVLALAKAGHVRNLEVTGAGLEEAFLALTSTRDNLTSAGENR</sequence>
<dbReference type="Proteomes" id="UP001596380">
    <property type="component" value="Unassembled WGS sequence"/>
</dbReference>
<dbReference type="SMART" id="SM00382">
    <property type="entry name" value="AAA"/>
    <property type="match status" value="1"/>
</dbReference>
<evidence type="ECO:0000313" key="7">
    <source>
        <dbReference type="EMBL" id="MFC6883946.1"/>
    </source>
</evidence>
<keyword evidence="8" id="KW-1185">Reference proteome</keyword>
<keyword evidence="5" id="KW-0046">Antibiotic resistance</keyword>
<evidence type="ECO:0000256" key="3">
    <source>
        <dbReference type="ARBA" id="ARBA00022741"/>
    </source>
</evidence>
<organism evidence="7 8">
    <name type="scientific">Actinomadura yumaensis</name>
    <dbReference type="NCBI Taxonomy" id="111807"/>
    <lineage>
        <taxon>Bacteria</taxon>
        <taxon>Bacillati</taxon>
        <taxon>Actinomycetota</taxon>
        <taxon>Actinomycetes</taxon>
        <taxon>Streptosporangiales</taxon>
        <taxon>Thermomonosporaceae</taxon>
        <taxon>Actinomadura</taxon>
    </lineage>
</organism>
<dbReference type="PROSITE" id="PS50893">
    <property type="entry name" value="ABC_TRANSPORTER_2"/>
    <property type="match status" value="1"/>
</dbReference>
<evidence type="ECO:0000259" key="6">
    <source>
        <dbReference type="PROSITE" id="PS50893"/>
    </source>
</evidence>
<dbReference type="InterPro" id="IPR050763">
    <property type="entry name" value="ABC_transporter_ATP-binding"/>
</dbReference>
<evidence type="ECO:0000256" key="1">
    <source>
        <dbReference type="ARBA" id="ARBA00004202"/>
    </source>
</evidence>
<evidence type="ECO:0000256" key="4">
    <source>
        <dbReference type="ARBA" id="ARBA00022840"/>
    </source>
</evidence>
<dbReference type="Gene3D" id="3.40.50.300">
    <property type="entry name" value="P-loop containing nucleotide triphosphate hydrolases"/>
    <property type="match status" value="1"/>
</dbReference>
<dbReference type="Pfam" id="PF00005">
    <property type="entry name" value="ABC_tran"/>
    <property type="match status" value="1"/>
</dbReference>
<keyword evidence="3" id="KW-0547">Nucleotide-binding</keyword>
<protein>
    <submittedName>
        <fullName evidence="7">ABC transporter ATP-binding protein</fullName>
    </submittedName>
</protein>
<evidence type="ECO:0000256" key="5">
    <source>
        <dbReference type="ARBA" id="ARBA00023251"/>
    </source>
</evidence>
<evidence type="ECO:0000313" key="8">
    <source>
        <dbReference type="Proteomes" id="UP001596380"/>
    </source>
</evidence>
<dbReference type="PANTHER" id="PTHR42711">
    <property type="entry name" value="ABC TRANSPORTER ATP-BINDING PROTEIN"/>
    <property type="match status" value="1"/>
</dbReference>
<dbReference type="GO" id="GO:0005524">
    <property type="term" value="F:ATP binding"/>
    <property type="evidence" value="ECO:0007669"/>
    <property type="project" value="UniProtKB-KW"/>
</dbReference>
<dbReference type="CDD" id="cd03230">
    <property type="entry name" value="ABC_DR_subfamily_A"/>
    <property type="match status" value="1"/>
</dbReference>
<reference evidence="8" key="1">
    <citation type="journal article" date="2019" name="Int. J. Syst. Evol. Microbiol.">
        <title>The Global Catalogue of Microorganisms (GCM) 10K type strain sequencing project: providing services to taxonomists for standard genome sequencing and annotation.</title>
        <authorList>
            <consortium name="The Broad Institute Genomics Platform"/>
            <consortium name="The Broad Institute Genome Sequencing Center for Infectious Disease"/>
            <person name="Wu L."/>
            <person name="Ma J."/>
        </authorList>
    </citation>
    <scope>NUCLEOTIDE SEQUENCE [LARGE SCALE GENOMIC DNA]</scope>
    <source>
        <strain evidence="8">JCM 3369</strain>
    </source>
</reference>
<comment type="caution">
    <text evidence="7">The sequence shown here is derived from an EMBL/GenBank/DDBJ whole genome shotgun (WGS) entry which is preliminary data.</text>
</comment>
<keyword evidence="4 7" id="KW-0067">ATP-binding</keyword>
<feature type="domain" description="ABC transporter" evidence="6">
    <location>
        <begin position="13"/>
        <end position="247"/>
    </location>
</feature>
<dbReference type="EMBL" id="JBHSXS010000023">
    <property type="protein sequence ID" value="MFC6883946.1"/>
    <property type="molecule type" value="Genomic_DNA"/>
</dbReference>
<evidence type="ECO:0000256" key="2">
    <source>
        <dbReference type="ARBA" id="ARBA00022448"/>
    </source>
</evidence>
<comment type="subcellular location">
    <subcellularLocation>
        <location evidence="1">Cell membrane</location>
        <topology evidence="1">Peripheral membrane protein</topology>
    </subcellularLocation>
</comment>
<dbReference type="SUPFAM" id="SSF52540">
    <property type="entry name" value="P-loop containing nucleoside triphosphate hydrolases"/>
    <property type="match status" value="1"/>
</dbReference>
<dbReference type="InterPro" id="IPR003439">
    <property type="entry name" value="ABC_transporter-like_ATP-bd"/>
</dbReference>
<dbReference type="PANTHER" id="PTHR42711:SF17">
    <property type="entry name" value="ABC TRANSPORTER ATP-BINDING PROTEIN"/>
    <property type="match status" value="1"/>
</dbReference>
<dbReference type="PROSITE" id="PS00211">
    <property type="entry name" value="ABC_TRANSPORTER_1"/>
    <property type="match status" value="1"/>
</dbReference>
<dbReference type="InterPro" id="IPR017871">
    <property type="entry name" value="ABC_transporter-like_CS"/>
</dbReference>
<dbReference type="InterPro" id="IPR003593">
    <property type="entry name" value="AAA+_ATPase"/>
</dbReference>
<keyword evidence="2" id="KW-0813">Transport</keyword>